<sequence length="265" mass="28444">MAMRSALACHPDAHQFFNERILEVKNLHVRTLLLGISLLACTAIAHSQTSGTVMNPSQNVFHLSAAGQVEVVQDTLMLTLTSTREGAEAAAVQAELRKALDSALAEVKKSAQAGEMDVRTGSFSVNPRYGKEGKINGWQGRVELILEGRDFPRITQAAARATTMSIGNISFGLSREQRAKVQTEAQAQAIERFKARAIEITKAFGFANYSLREVTVDASDSGFPGPRPMAMEARSFSKSADAAPVAVEPGKSIVQVNVSGSVQAR</sequence>
<keyword evidence="2" id="KW-1185">Reference proteome</keyword>
<evidence type="ECO:0000313" key="1">
    <source>
        <dbReference type="EMBL" id="MET4578522.1"/>
    </source>
</evidence>
<organism evidence="1 2">
    <name type="scientific">Ottowia thiooxydans</name>
    <dbReference type="NCBI Taxonomy" id="219182"/>
    <lineage>
        <taxon>Bacteria</taxon>
        <taxon>Pseudomonadati</taxon>
        <taxon>Pseudomonadota</taxon>
        <taxon>Betaproteobacteria</taxon>
        <taxon>Burkholderiales</taxon>
        <taxon>Comamonadaceae</taxon>
        <taxon>Ottowia</taxon>
    </lineage>
</organism>
<dbReference type="InterPro" id="IPR007497">
    <property type="entry name" value="SIMPL/DUF541"/>
</dbReference>
<dbReference type="Gene3D" id="3.30.70.2970">
    <property type="entry name" value="Protein of unknown function (DUF541), domain 2"/>
    <property type="match status" value="1"/>
</dbReference>
<gene>
    <name evidence="1" type="ORF">ABIE13_003638</name>
</gene>
<reference evidence="1 2" key="1">
    <citation type="submission" date="2024-06" db="EMBL/GenBank/DDBJ databases">
        <title>Sorghum-associated microbial communities from plants grown in Nebraska, USA.</title>
        <authorList>
            <person name="Schachtman D."/>
        </authorList>
    </citation>
    <scope>NUCLEOTIDE SEQUENCE [LARGE SCALE GENOMIC DNA]</scope>
    <source>
        <strain evidence="1 2">2709</strain>
    </source>
</reference>
<evidence type="ECO:0000313" key="2">
    <source>
        <dbReference type="Proteomes" id="UP001549320"/>
    </source>
</evidence>
<dbReference type="InterPro" id="IPR052022">
    <property type="entry name" value="26kDa_periplasmic_antigen"/>
</dbReference>
<comment type="caution">
    <text evidence="1">The sequence shown here is derived from an EMBL/GenBank/DDBJ whole genome shotgun (WGS) entry which is preliminary data.</text>
</comment>
<dbReference type="EMBL" id="JBEPSH010000007">
    <property type="protein sequence ID" value="MET4578522.1"/>
    <property type="molecule type" value="Genomic_DNA"/>
</dbReference>
<name>A0ABV2QBV5_9BURK</name>
<accession>A0ABV2QBV5</accession>
<protein>
    <submittedName>
        <fullName evidence="1">Secreted protein</fullName>
    </submittedName>
</protein>
<dbReference type="Pfam" id="PF04402">
    <property type="entry name" value="SIMPL"/>
    <property type="match status" value="1"/>
</dbReference>
<dbReference type="Proteomes" id="UP001549320">
    <property type="component" value="Unassembled WGS sequence"/>
</dbReference>
<dbReference type="PANTHER" id="PTHR34387:SF1">
    <property type="entry name" value="PERIPLASMIC IMMUNOGENIC PROTEIN"/>
    <property type="match status" value="1"/>
</dbReference>
<dbReference type="PANTHER" id="PTHR34387">
    <property type="entry name" value="SLR1258 PROTEIN"/>
    <property type="match status" value="1"/>
</dbReference>
<dbReference type="Gene3D" id="3.30.110.170">
    <property type="entry name" value="Protein of unknown function (DUF541), domain 1"/>
    <property type="match status" value="1"/>
</dbReference>
<proteinExistence type="predicted"/>